<evidence type="ECO:0000256" key="2">
    <source>
        <dbReference type="ARBA" id="ARBA00023002"/>
    </source>
</evidence>
<dbReference type="Proteomes" id="UP000253495">
    <property type="component" value="Unassembled WGS sequence"/>
</dbReference>
<evidence type="ECO:0000313" key="5">
    <source>
        <dbReference type="Proteomes" id="UP000253495"/>
    </source>
</evidence>
<dbReference type="InterPro" id="IPR036291">
    <property type="entry name" value="NAD(P)-bd_dom_sf"/>
</dbReference>
<keyword evidence="2" id="KW-0560">Oxidoreductase</keyword>
<sequence>MLGPHMMRITTAGMRPTRPQHLREDHHVSTTPESTAASTGSPDATGTSTSPDQQRWAVVTGASSGIGAATARRLATEGFRVVMGARRVERLERLAEETGGLAVELDVTDADSVAAFVERVPECHVLVNNAGGAKGTAAVAEADEDDWRWMWETNVLGTLRLTKALLPKLVSCGNGHVLTVTSVAALETYDNGSGYTSAKHAQAALHRTLRGEHLGEPVRFTEIAPGLVETEFSEVRYGGDTERAAAVYRGLTPLTAEDVADVIAFAATRPAHVNLDQIVLKPRDQASATRAHREP</sequence>
<dbReference type="PRINTS" id="PR00081">
    <property type="entry name" value="GDHRDH"/>
</dbReference>
<reference evidence="4 5" key="1">
    <citation type="submission" date="2018-07" db="EMBL/GenBank/DDBJ databases">
        <title>Genomic Encyclopedia of Type Strains, Phase III (KMG-III): the genomes of soil and plant-associated and newly described type strains.</title>
        <authorList>
            <person name="Whitman W."/>
        </authorList>
    </citation>
    <scope>NUCLEOTIDE SEQUENCE [LARGE SCALE GENOMIC DNA]</scope>
    <source>
        <strain evidence="4 5">CECT 8575</strain>
    </source>
</reference>
<evidence type="ECO:0000256" key="1">
    <source>
        <dbReference type="ARBA" id="ARBA00006484"/>
    </source>
</evidence>
<dbReference type="PANTHER" id="PTHR42901:SF1">
    <property type="entry name" value="ALCOHOL DEHYDROGENASE"/>
    <property type="match status" value="1"/>
</dbReference>
<dbReference type="PANTHER" id="PTHR42901">
    <property type="entry name" value="ALCOHOL DEHYDROGENASE"/>
    <property type="match status" value="1"/>
</dbReference>
<protein>
    <recommendedName>
        <fullName evidence="6">NADP-dependent 3-hydroxy acid dehydrogenase YdfG</fullName>
    </recommendedName>
</protein>
<dbReference type="SUPFAM" id="SSF51735">
    <property type="entry name" value="NAD(P)-binding Rossmann-fold domains"/>
    <property type="match status" value="1"/>
</dbReference>
<evidence type="ECO:0000256" key="3">
    <source>
        <dbReference type="SAM" id="MobiDB-lite"/>
    </source>
</evidence>
<comment type="caution">
    <text evidence="4">The sequence shown here is derived from an EMBL/GenBank/DDBJ whole genome shotgun (WGS) entry which is preliminary data.</text>
</comment>
<dbReference type="GO" id="GO:0016616">
    <property type="term" value="F:oxidoreductase activity, acting on the CH-OH group of donors, NAD or NADP as acceptor"/>
    <property type="evidence" value="ECO:0007669"/>
    <property type="project" value="UniProtKB-ARBA"/>
</dbReference>
<dbReference type="Gene3D" id="3.40.50.720">
    <property type="entry name" value="NAD(P)-binding Rossmann-like Domain"/>
    <property type="match status" value="1"/>
</dbReference>
<name>A0A368VXI7_9ACTN</name>
<proteinExistence type="inferred from homology"/>
<feature type="region of interest" description="Disordered" evidence="3">
    <location>
        <begin position="1"/>
        <end position="53"/>
    </location>
</feature>
<dbReference type="AlphaFoldDB" id="A0A368VXI7"/>
<evidence type="ECO:0000313" key="4">
    <source>
        <dbReference type="EMBL" id="RCW46918.1"/>
    </source>
</evidence>
<organism evidence="4 5">
    <name type="scientific">Halopolyspora algeriensis</name>
    <dbReference type="NCBI Taxonomy" id="1500506"/>
    <lineage>
        <taxon>Bacteria</taxon>
        <taxon>Bacillati</taxon>
        <taxon>Actinomycetota</taxon>
        <taxon>Actinomycetes</taxon>
        <taxon>Actinomycetes incertae sedis</taxon>
        <taxon>Halopolyspora</taxon>
    </lineage>
</organism>
<dbReference type="InterPro" id="IPR002347">
    <property type="entry name" value="SDR_fam"/>
</dbReference>
<gene>
    <name evidence="4" type="ORF">DFQ14_101258</name>
</gene>
<feature type="compositionally biased region" description="Polar residues" evidence="3">
    <location>
        <begin position="29"/>
        <end position="53"/>
    </location>
</feature>
<dbReference type="FunFam" id="3.40.50.720:FF:000047">
    <property type="entry name" value="NADP-dependent L-serine/L-allo-threonine dehydrogenase"/>
    <property type="match status" value="1"/>
</dbReference>
<accession>A0A368VXI7</accession>
<dbReference type="EMBL" id="QPJC01000001">
    <property type="protein sequence ID" value="RCW46918.1"/>
    <property type="molecule type" value="Genomic_DNA"/>
</dbReference>
<evidence type="ECO:0008006" key="6">
    <source>
        <dbReference type="Google" id="ProtNLM"/>
    </source>
</evidence>
<comment type="similarity">
    <text evidence="1">Belongs to the short-chain dehydrogenases/reductases (SDR) family.</text>
</comment>
<keyword evidence="5" id="KW-1185">Reference proteome</keyword>
<dbReference type="Pfam" id="PF00106">
    <property type="entry name" value="adh_short"/>
    <property type="match status" value="1"/>
</dbReference>